<dbReference type="Proteomes" id="UP001359559">
    <property type="component" value="Unassembled WGS sequence"/>
</dbReference>
<protein>
    <submittedName>
        <fullName evidence="2">Uncharacterized protein</fullName>
    </submittedName>
</protein>
<keyword evidence="1" id="KW-0812">Transmembrane</keyword>
<dbReference type="AlphaFoldDB" id="A0AAN9ISQ7"/>
<keyword evidence="3" id="KW-1185">Reference proteome</keyword>
<proteinExistence type="predicted"/>
<evidence type="ECO:0000313" key="3">
    <source>
        <dbReference type="Proteomes" id="UP001359559"/>
    </source>
</evidence>
<feature type="transmembrane region" description="Helical" evidence="1">
    <location>
        <begin position="65"/>
        <end position="83"/>
    </location>
</feature>
<feature type="transmembrane region" description="Helical" evidence="1">
    <location>
        <begin position="21"/>
        <end position="45"/>
    </location>
</feature>
<sequence>MMDDYGSLYSFLLIGHLSSSLSLSLSLSLFIASSATLSSPIPFFLLISLSHTNHHHTPEISESSLLIWVGLIFCGLLWNLYSVI</sequence>
<reference evidence="2 3" key="1">
    <citation type="submission" date="2024-01" db="EMBL/GenBank/DDBJ databases">
        <title>The genomes of 5 underutilized Papilionoideae crops provide insights into root nodulation and disease resistance.</title>
        <authorList>
            <person name="Yuan L."/>
        </authorList>
    </citation>
    <scope>NUCLEOTIDE SEQUENCE [LARGE SCALE GENOMIC DNA]</scope>
    <source>
        <strain evidence="2">LY-2023</strain>
        <tissue evidence="2">Leaf</tissue>
    </source>
</reference>
<keyword evidence="1" id="KW-0472">Membrane</keyword>
<keyword evidence="1" id="KW-1133">Transmembrane helix</keyword>
<comment type="caution">
    <text evidence="2">The sequence shown here is derived from an EMBL/GenBank/DDBJ whole genome shotgun (WGS) entry which is preliminary data.</text>
</comment>
<accession>A0AAN9ISQ7</accession>
<evidence type="ECO:0000256" key="1">
    <source>
        <dbReference type="SAM" id="Phobius"/>
    </source>
</evidence>
<evidence type="ECO:0000313" key="2">
    <source>
        <dbReference type="EMBL" id="KAK7285610.1"/>
    </source>
</evidence>
<organism evidence="2 3">
    <name type="scientific">Clitoria ternatea</name>
    <name type="common">Butterfly pea</name>
    <dbReference type="NCBI Taxonomy" id="43366"/>
    <lineage>
        <taxon>Eukaryota</taxon>
        <taxon>Viridiplantae</taxon>
        <taxon>Streptophyta</taxon>
        <taxon>Embryophyta</taxon>
        <taxon>Tracheophyta</taxon>
        <taxon>Spermatophyta</taxon>
        <taxon>Magnoliopsida</taxon>
        <taxon>eudicotyledons</taxon>
        <taxon>Gunneridae</taxon>
        <taxon>Pentapetalae</taxon>
        <taxon>rosids</taxon>
        <taxon>fabids</taxon>
        <taxon>Fabales</taxon>
        <taxon>Fabaceae</taxon>
        <taxon>Papilionoideae</taxon>
        <taxon>50 kb inversion clade</taxon>
        <taxon>NPAAA clade</taxon>
        <taxon>indigoferoid/millettioid clade</taxon>
        <taxon>Phaseoleae</taxon>
        <taxon>Clitoria</taxon>
    </lineage>
</organism>
<gene>
    <name evidence="2" type="ORF">RJT34_20386</name>
</gene>
<name>A0AAN9ISQ7_CLITE</name>
<dbReference type="EMBL" id="JAYKXN010000005">
    <property type="protein sequence ID" value="KAK7285610.1"/>
    <property type="molecule type" value="Genomic_DNA"/>
</dbReference>